<evidence type="ECO:0000313" key="3">
    <source>
        <dbReference type="Proteomes" id="UP000823775"/>
    </source>
</evidence>
<organism evidence="2 3">
    <name type="scientific">Datura stramonium</name>
    <name type="common">Jimsonweed</name>
    <name type="synonym">Common thornapple</name>
    <dbReference type="NCBI Taxonomy" id="4076"/>
    <lineage>
        <taxon>Eukaryota</taxon>
        <taxon>Viridiplantae</taxon>
        <taxon>Streptophyta</taxon>
        <taxon>Embryophyta</taxon>
        <taxon>Tracheophyta</taxon>
        <taxon>Spermatophyta</taxon>
        <taxon>Magnoliopsida</taxon>
        <taxon>eudicotyledons</taxon>
        <taxon>Gunneridae</taxon>
        <taxon>Pentapetalae</taxon>
        <taxon>asterids</taxon>
        <taxon>lamiids</taxon>
        <taxon>Solanales</taxon>
        <taxon>Solanaceae</taxon>
        <taxon>Solanoideae</taxon>
        <taxon>Datureae</taxon>
        <taxon>Datura</taxon>
    </lineage>
</organism>
<comment type="caution">
    <text evidence="2">The sequence shown here is derived from an EMBL/GenBank/DDBJ whole genome shotgun (WGS) entry which is preliminary data.</text>
</comment>
<accession>A0ABS8UNI7</accession>
<gene>
    <name evidence="2" type="ORF">HAX54_019012</name>
</gene>
<keyword evidence="3" id="KW-1185">Reference proteome</keyword>
<dbReference type="EMBL" id="JACEIK010002309">
    <property type="protein sequence ID" value="MCD9560384.1"/>
    <property type="molecule type" value="Genomic_DNA"/>
</dbReference>
<evidence type="ECO:0000313" key="2">
    <source>
        <dbReference type="EMBL" id="MCD9560384.1"/>
    </source>
</evidence>
<evidence type="ECO:0000256" key="1">
    <source>
        <dbReference type="SAM" id="MobiDB-lite"/>
    </source>
</evidence>
<proteinExistence type="predicted"/>
<reference evidence="2 3" key="1">
    <citation type="journal article" date="2021" name="BMC Genomics">
        <title>Datura genome reveals duplications of psychoactive alkaloid biosynthetic genes and high mutation rate following tissue culture.</title>
        <authorList>
            <person name="Rajewski A."/>
            <person name="Carter-House D."/>
            <person name="Stajich J."/>
            <person name="Litt A."/>
        </authorList>
    </citation>
    <scope>NUCLEOTIDE SEQUENCE [LARGE SCALE GENOMIC DNA]</scope>
    <source>
        <strain evidence="2">AR-01</strain>
    </source>
</reference>
<dbReference type="Proteomes" id="UP000823775">
    <property type="component" value="Unassembled WGS sequence"/>
</dbReference>
<name>A0ABS8UNI7_DATST</name>
<sequence length="116" mass="13127">MSCPRDQQREAPGHCHYRMSEATTNRRYKTCGAQQDWHKVRRKAPSFPARGQARHRPSPTFWQAHNNTLPALWGVRHGSSLGRRGKEVWVLTSARPDLLVPHAPHSTDVPAAACRS</sequence>
<feature type="region of interest" description="Disordered" evidence="1">
    <location>
        <begin position="37"/>
        <end position="59"/>
    </location>
</feature>
<protein>
    <submittedName>
        <fullName evidence="2">Uncharacterized protein</fullName>
    </submittedName>
</protein>